<dbReference type="RefSeq" id="WP_219762475.1">
    <property type="nucleotide sequence ID" value="NZ_JAHYBZ010000002.1"/>
</dbReference>
<name>A0ABS7A6H1_9PROT</name>
<organism evidence="2 3">
    <name type="scientific">Roseomonas alba</name>
    <dbReference type="NCBI Taxonomy" id="2846776"/>
    <lineage>
        <taxon>Bacteria</taxon>
        <taxon>Pseudomonadati</taxon>
        <taxon>Pseudomonadota</taxon>
        <taxon>Alphaproteobacteria</taxon>
        <taxon>Acetobacterales</taxon>
        <taxon>Roseomonadaceae</taxon>
        <taxon>Roseomonas</taxon>
    </lineage>
</organism>
<evidence type="ECO:0000256" key="1">
    <source>
        <dbReference type="SAM" id="SignalP"/>
    </source>
</evidence>
<keyword evidence="3" id="KW-1185">Reference proteome</keyword>
<gene>
    <name evidence="2" type="ORF">KPL78_08610</name>
</gene>
<feature type="signal peptide" evidence="1">
    <location>
        <begin position="1"/>
        <end position="19"/>
    </location>
</feature>
<evidence type="ECO:0000313" key="3">
    <source>
        <dbReference type="Proteomes" id="UP001196565"/>
    </source>
</evidence>
<reference evidence="2 3" key="1">
    <citation type="submission" date="2021-07" db="EMBL/GenBank/DDBJ databases">
        <authorList>
            <person name="So Y."/>
        </authorList>
    </citation>
    <scope>NUCLEOTIDE SEQUENCE [LARGE SCALE GENOMIC DNA]</scope>
    <source>
        <strain evidence="2 3">HJA6</strain>
    </source>
</reference>
<feature type="chain" id="PRO_5047330815" evidence="1">
    <location>
        <begin position="20"/>
        <end position="124"/>
    </location>
</feature>
<dbReference type="Proteomes" id="UP001196565">
    <property type="component" value="Unassembled WGS sequence"/>
</dbReference>
<dbReference type="EMBL" id="JAHYBZ010000002">
    <property type="protein sequence ID" value="MBW6397903.1"/>
    <property type="molecule type" value="Genomic_DNA"/>
</dbReference>
<accession>A0ABS7A6H1</accession>
<keyword evidence="1" id="KW-0732">Signal</keyword>
<sequence>MHAVLLLTLALSSPPPALLLPVQATSAFDGTWSGTGTLTQRRGRGTACGPDTTDRRFTVSNGQISFPYDNRYGVSFSGPIQPNGSFDLASGNNRFQGQVNGSDMTASYTSSECVRSFQFRRRRS</sequence>
<comment type="caution">
    <text evidence="2">The sequence shown here is derived from an EMBL/GenBank/DDBJ whole genome shotgun (WGS) entry which is preliminary data.</text>
</comment>
<proteinExistence type="predicted"/>
<protein>
    <submittedName>
        <fullName evidence="2">Uncharacterized protein</fullName>
    </submittedName>
</protein>
<evidence type="ECO:0000313" key="2">
    <source>
        <dbReference type="EMBL" id="MBW6397903.1"/>
    </source>
</evidence>